<proteinExistence type="predicted"/>
<keyword evidence="4" id="KW-1185">Reference proteome</keyword>
<keyword evidence="1" id="KW-0732">Signal</keyword>
<organism evidence="3 4">
    <name type="scientific">Pedobacter planticolens</name>
    <dbReference type="NCBI Taxonomy" id="2679964"/>
    <lineage>
        <taxon>Bacteria</taxon>
        <taxon>Pseudomonadati</taxon>
        <taxon>Bacteroidota</taxon>
        <taxon>Sphingobacteriia</taxon>
        <taxon>Sphingobacteriales</taxon>
        <taxon>Sphingobacteriaceae</taxon>
        <taxon>Pedobacter</taxon>
    </lineage>
</organism>
<gene>
    <name evidence="3" type="ORF">GM921_06610</name>
</gene>
<feature type="signal peptide" evidence="1">
    <location>
        <begin position="1"/>
        <end position="22"/>
    </location>
</feature>
<sequence>MNKLKLSFFITFIFSTSNLAFAQNKGKSEWVKYENGKLTYKTTPAGDRIMDFSHAGYKGGGVALPLIATTIVVKPAGTGDDTKAIQTAIDQVAKMPLRNGFRGAVELSAGVFNCANSIIISETGIVLRGKGSDIAGTTIKMSGAPHTAIVIGKGNTKVALGAVENNEQVEQITTRFVDSYVPFGATSFKVATTKGFKVGDTIAIYRPTTDAWVHFMEMDNMYREGKKQTWVGTGRQEISKRIIKAIAGNLITVDVPLADSYDAKFLLPMGVKVAKIKVLNRVTNVGVEDLHIQCEPLESAYGDAPYAGIRVGGDDCWVKNVFAEETMNTTVLAGDRITMQGVKIKHTYANLGASKPADFSLEGSMNLIDRCEATGGNTYFVWTSSLITGPNVVLNSTFKGIGSRIQPHQRWATGLLVDNCTIADGNIDFLNRGIAGSGHGWSMAWGVTWNSIAKSYIIQNPPGTVNWAIGCIGQREQTARLFDGSPIIPDGTFDSHGKPVTIQSLYLAQLEERLGNKSLKNIGYQANSSKEFTNKTITLTPFNPDRDPKLGINLAFERPVNTNNVRGTTREFGGERALDGNDKTYWAINDDLKQATFEVDMEGPVLINALKMSEALGNRIEEYKVEVQLDSKWILVDKGTSIGADKTVKFPSIVAWKVKLTISKFNDYPTLKSFGLYFVK</sequence>
<accession>A0A923DW96</accession>
<dbReference type="EMBL" id="WNXD01000001">
    <property type="protein sequence ID" value="MBB2145146.1"/>
    <property type="molecule type" value="Genomic_DNA"/>
</dbReference>
<dbReference type="Gene3D" id="2.160.20.10">
    <property type="entry name" value="Single-stranded right-handed beta-helix, Pectin lyase-like"/>
    <property type="match status" value="1"/>
</dbReference>
<reference evidence="3" key="1">
    <citation type="submission" date="2019-11" db="EMBL/GenBank/DDBJ databases">
        <title>Description of Pedobacter sp. LMG 31464T.</title>
        <authorList>
            <person name="Carlier A."/>
            <person name="Qi S."/>
            <person name="Vandamme P."/>
        </authorList>
    </citation>
    <scope>NUCLEOTIDE SEQUENCE</scope>
    <source>
        <strain evidence="3">LMG 31464</strain>
    </source>
</reference>
<dbReference type="InterPro" id="IPR012334">
    <property type="entry name" value="Pectin_lyas_fold"/>
</dbReference>
<evidence type="ECO:0000313" key="3">
    <source>
        <dbReference type="EMBL" id="MBB2145146.1"/>
    </source>
</evidence>
<feature type="domain" description="F5/8 type C" evidence="2">
    <location>
        <begin position="570"/>
        <end position="664"/>
    </location>
</feature>
<name>A0A923DW96_9SPHI</name>
<dbReference type="RefSeq" id="WP_182921806.1">
    <property type="nucleotide sequence ID" value="NZ_WNXD01000001.1"/>
</dbReference>
<evidence type="ECO:0000256" key="1">
    <source>
        <dbReference type="SAM" id="SignalP"/>
    </source>
</evidence>
<dbReference type="Pfam" id="PF00754">
    <property type="entry name" value="F5_F8_type_C"/>
    <property type="match status" value="1"/>
</dbReference>
<dbReference type="SUPFAM" id="SSF49785">
    <property type="entry name" value="Galactose-binding domain-like"/>
    <property type="match status" value="1"/>
</dbReference>
<comment type="caution">
    <text evidence="3">The sequence shown here is derived from an EMBL/GenBank/DDBJ whole genome shotgun (WGS) entry which is preliminary data.</text>
</comment>
<dbReference type="SUPFAM" id="SSF51126">
    <property type="entry name" value="Pectin lyase-like"/>
    <property type="match status" value="1"/>
</dbReference>
<dbReference type="InterPro" id="IPR011050">
    <property type="entry name" value="Pectin_lyase_fold/virulence"/>
</dbReference>
<evidence type="ECO:0000259" key="2">
    <source>
        <dbReference type="Pfam" id="PF00754"/>
    </source>
</evidence>
<dbReference type="Gene3D" id="2.60.120.260">
    <property type="entry name" value="Galactose-binding domain-like"/>
    <property type="match status" value="1"/>
</dbReference>
<dbReference type="InterPro" id="IPR000421">
    <property type="entry name" value="FA58C"/>
</dbReference>
<evidence type="ECO:0000313" key="4">
    <source>
        <dbReference type="Proteomes" id="UP000601055"/>
    </source>
</evidence>
<dbReference type="InterPro" id="IPR008979">
    <property type="entry name" value="Galactose-bd-like_sf"/>
</dbReference>
<dbReference type="Proteomes" id="UP000601055">
    <property type="component" value="Unassembled WGS sequence"/>
</dbReference>
<dbReference type="AlphaFoldDB" id="A0A923DW96"/>
<protein>
    <recommendedName>
        <fullName evidence="2">F5/8 type C domain-containing protein</fullName>
    </recommendedName>
</protein>
<feature type="chain" id="PRO_5037364846" description="F5/8 type C domain-containing protein" evidence="1">
    <location>
        <begin position="23"/>
        <end position="680"/>
    </location>
</feature>